<gene>
    <name evidence="2" type="ORF">NDU88_006143</name>
</gene>
<comment type="caution">
    <text evidence="2">The sequence shown here is derived from an EMBL/GenBank/DDBJ whole genome shotgun (WGS) entry which is preliminary data.</text>
</comment>
<name>A0AAV7LRL0_PLEWA</name>
<reference evidence="2" key="1">
    <citation type="journal article" date="2022" name="bioRxiv">
        <title>Sequencing and chromosome-scale assembly of the giantPleurodeles waltlgenome.</title>
        <authorList>
            <person name="Brown T."/>
            <person name="Elewa A."/>
            <person name="Iarovenko S."/>
            <person name="Subramanian E."/>
            <person name="Araus A.J."/>
            <person name="Petzold A."/>
            <person name="Susuki M."/>
            <person name="Suzuki K.-i.T."/>
            <person name="Hayashi T."/>
            <person name="Toyoda A."/>
            <person name="Oliveira C."/>
            <person name="Osipova E."/>
            <person name="Leigh N.D."/>
            <person name="Simon A."/>
            <person name="Yun M.H."/>
        </authorList>
    </citation>
    <scope>NUCLEOTIDE SEQUENCE</scope>
    <source>
        <strain evidence="2">20211129_DDA</strain>
        <tissue evidence="2">Liver</tissue>
    </source>
</reference>
<dbReference type="Proteomes" id="UP001066276">
    <property type="component" value="Chromosome 11"/>
</dbReference>
<accession>A0AAV7LRL0</accession>
<dbReference type="EMBL" id="JANPWB010000015">
    <property type="protein sequence ID" value="KAJ1093034.1"/>
    <property type="molecule type" value="Genomic_DNA"/>
</dbReference>
<organism evidence="2 3">
    <name type="scientific">Pleurodeles waltl</name>
    <name type="common">Iberian ribbed newt</name>
    <dbReference type="NCBI Taxonomy" id="8319"/>
    <lineage>
        <taxon>Eukaryota</taxon>
        <taxon>Metazoa</taxon>
        <taxon>Chordata</taxon>
        <taxon>Craniata</taxon>
        <taxon>Vertebrata</taxon>
        <taxon>Euteleostomi</taxon>
        <taxon>Amphibia</taxon>
        <taxon>Batrachia</taxon>
        <taxon>Caudata</taxon>
        <taxon>Salamandroidea</taxon>
        <taxon>Salamandridae</taxon>
        <taxon>Pleurodelinae</taxon>
        <taxon>Pleurodeles</taxon>
    </lineage>
</organism>
<keyword evidence="3" id="KW-1185">Reference proteome</keyword>
<evidence type="ECO:0000313" key="3">
    <source>
        <dbReference type="Proteomes" id="UP001066276"/>
    </source>
</evidence>
<protein>
    <submittedName>
        <fullName evidence="2">Uncharacterized protein</fullName>
    </submittedName>
</protein>
<dbReference type="AlphaFoldDB" id="A0AAV7LRL0"/>
<evidence type="ECO:0000256" key="1">
    <source>
        <dbReference type="SAM" id="MobiDB-lite"/>
    </source>
</evidence>
<sequence length="70" mass="7285">MRPVSRIGGAGRPSCGRSGSDATSERPPWASPESLPGRWGGDTRTTIRRCLESSLGGGTRVHQVPGLTAP</sequence>
<proteinExistence type="predicted"/>
<feature type="region of interest" description="Disordered" evidence="1">
    <location>
        <begin position="51"/>
        <end position="70"/>
    </location>
</feature>
<evidence type="ECO:0000313" key="2">
    <source>
        <dbReference type="EMBL" id="KAJ1093034.1"/>
    </source>
</evidence>
<feature type="region of interest" description="Disordered" evidence="1">
    <location>
        <begin position="1"/>
        <end position="43"/>
    </location>
</feature>